<geneLocation type="plasmid" evidence="3 6">
    <name>p4</name>
</geneLocation>
<evidence type="ECO:0000313" key="8">
    <source>
        <dbReference type="Proteomes" id="UP001277471"/>
    </source>
</evidence>
<accession>A0A0P0ES15</accession>
<evidence type="ECO:0000313" key="5">
    <source>
        <dbReference type="Proteomes" id="UP000298693"/>
    </source>
</evidence>
<dbReference type="EMBL" id="VITF01000022">
    <property type="protein sequence ID" value="TWA59797.1"/>
    <property type="molecule type" value="Genomic_DNA"/>
</dbReference>
<keyword evidence="3" id="KW-0614">Plasmid</keyword>
<evidence type="ECO:0000313" key="1">
    <source>
        <dbReference type="EMBL" id="MDX5950766.1"/>
    </source>
</evidence>
<evidence type="ECO:0000313" key="4">
    <source>
        <dbReference type="EMBL" id="TWA59797.1"/>
    </source>
</evidence>
<organism evidence="3 5">
    <name type="scientific">Azospirillum brasilense</name>
    <dbReference type="NCBI Taxonomy" id="192"/>
    <lineage>
        <taxon>Bacteria</taxon>
        <taxon>Pseudomonadati</taxon>
        <taxon>Pseudomonadota</taxon>
        <taxon>Alphaproteobacteria</taxon>
        <taxon>Rhodospirillales</taxon>
        <taxon>Azospirillaceae</taxon>
        <taxon>Azospirillum</taxon>
    </lineage>
</organism>
<evidence type="ECO:0000313" key="3">
    <source>
        <dbReference type="EMBL" id="QCO18776.1"/>
    </source>
</evidence>
<dbReference type="Proteomes" id="UP001277471">
    <property type="component" value="Unassembled WGS sequence"/>
</dbReference>
<dbReference type="EMBL" id="JAWXYC010000002">
    <property type="protein sequence ID" value="MDX5950766.1"/>
    <property type="molecule type" value="Genomic_DNA"/>
</dbReference>
<dbReference type="Pfam" id="PF11747">
    <property type="entry name" value="RebB"/>
    <property type="match status" value="1"/>
</dbReference>
<dbReference type="Proteomes" id="UP000316083">
    <property type="component" value="Unassembled WGS sequence"/>
</dbReference>
<evidence type="ECO:0000313" key="2">
    <source>
        <dbReference type="EMBL" id="QCO13571.1"/>
    </source>
</evidence>
<dbReference type="RefSeq" id="WP_014200163.1">
    <property type="nucleotide sequence ID" value="NZ_CP012917.1"/>
</dbReference>
<dbReference type="InterPro" id="IPR021070">
    <property type="entry name" value="Killing_trait_RebB"/>
</dbReference>
<dbReference type="GeneID" id="56448684"/>
<protein>
    <submittedName>
        <fullName evidence="4">Killing trait domain-containing protein</fullName>
    </submittedName>
    <submittedName>
        <fullName evidence="1">RebB family R body protein</fullName>
    </submittedName>
</protein>
<reference evidence="4 7" key="2">
    <citation type="submission" date="2019-06" db="EMBL/GenBank/DDBJ databases">
        <title>Genomic Encyclopedia of Type Strains, Phase IV (KMG-V): Genome sequencing to study the core and pangenomes of soil and plant-associated prokaryotes.</title>
        <authorList>
            <person name="Whitman W."/>
        </authorList>
    </citation>
    <scope>NUCLEOTIDE SEQUENCE [LARGE SCALE GENOMIC DNA]</scope>
    <source>
        <strain evidence="4 7">BR 11796</strain>
    </source>
</reference>
<dbReference type="EMBL" id="CP032343">
    <property type="protein sequence ID" value="QCO13571.1"/>
    <property type="molecule type" value="Genomic_DNA"/>
</dbReference>
<dbReference type="EMBL" id="CP032348">
    <property type="protein sequence ID" value="QCO18776.1"/>
    <property type="molecule type" value="Genomic_DNA"/>
</dbReference>
<proteinExistence type="predicted"/>
<reference evidence="5 6" key="1">
    <citation type="submission" date="2018-09" db="EMBL/GenBank/DDBJ databases">
        <title>Whole genome based analysis of evolution and adaptive divergence in Indian and Brazilian strains of Azospirillum brasilense.</title>
        <authorList>
            <person name="Singh C."/>
            <person name="Tripathi A.K."/>
        </authorList>
    </citation>
    <scope>NUCLEOTIDE SEQUENCE [LARGE SCALE GENOMIC DNA]</scope>
    <source>
        <strain evidence="2 6">MTCC4038</strain>
        <strain evidence="3 5">MTCC4039</strain>
        <plasmid evidence="5 6">p4</plasmid>
    </source>
</reference>
<dbReference type="KEGG" id="abf:AMK58_25425"/>
<sequence length="77" mass="7691">MPDGGSSSLAGSVAANTAIPLGLTPSLAMDMTYVAMADSLGLAMQNAVANQQRAQVITEAALAQVLTLIITKGTAKS</sequence>
<dbReference type="Proteomes" id="UP000298774">
    <property type="component" value="Plasmid p4"/>
</dbReference>
<gene>
    <name evidence="2" type="ORF">D3868_31815</name>
    <name evidence="3" type="ORF">D3869_26180</name>
    <name evidence="4" type="ORF">FBZ82_12239</name>
    <name evidence="1" type="ORF">SIM66_06100</name>
</gene>
<evidence type="ECO:0000313" key="7">
    <source>
        <dbReference type="Proteomes" id="UP000316083"/>
    </source>
</evidence>
<reference evidence="1 8" key="3">
    <citation type="submission" date="2023-11" db="EMBL/GenBank/DDBJ databases">
        <title>MicrobeMod: A computational toolkit for identifying prokaryotic methylation and restriction-modification with nanopore sequencing.</title>
        <authorList>
            <person name="Crits-Christoph A."/>
            <person name="Kang S.C."/>
            <person name="Lee H."/>
            <person name="Ostrov N."/>
        </authorList>
    </citation>
    <scope>NUCLEOTIDE SEQUENCE [LARGE SCALE GENOMIC DNA]</scope>
    <source>
        <strain evidence="1 8">ATCC 29145</strain>
    </source>
</reference>
<dbReference type="Proteomes" id="UP000298693">
    <property type="component" value="Plasmid p4"/>
</dbReference>
<evidence type="ECO:0000313" key="6">
    <source>
        <dbReference type="Proteomes" id="UP000298774"/>
    </source>
</evidence>
<name>A0A0P0ES15_AZOBR</name>
<keyword evidence="8" id="KW-1185">Reference proteome</keyword>
<dbReference type="AlphaFoldDB" id="A0A0P0ES15"/>